<evidence type="ECO:0000313" key="2">
    <source>
        <dbReference type="EMBL" id="NBL65917.1"/>
    </source>
</evidence>
<feature type="region of interest" description="Disordered" evidence="1">
    <location>
        <begin position="14"/>
        <end position="36"/>
    </location>
</feature>
<dbReference type="PANTHER" id="PTHR32305">
    <property type="match status" value="1"/>
</dbReference>
<dbReference type="Proteomes" id="UP000798602">
    <property type="component" value="Unassembled WGS sequence"/>
</dbReference>
<organism evidence="2 3">
    <name type="scientific">Flavobacterium ichthyis</name>
    <dbReference type="NCBI Taxonomy" id="2698827"/>
    <lineage>
        <taxon>Bacteria</taxon>
        <taxon>Pseudomonadati</taxon>
        <taxon>Bacteroidota</taxon>
        <taxon>Flavobacteriia</taxon>
        <taxon>Flavobacteriales</taxon>
        <taxon>Flavobacteriaceae</taxon>
        <taxon>Flavobacterium</taxon>
    </lineage>
</organism>
<gene>
    <name evidence="2" type="ORF">GV828_11970</name>
</gene>
<evidence type="ECO:0000313" key="3">
    <source>
        <dbReference type="Proteomes" id="UP000798602"/>
    </source>
</evidence>
<accession>A0ABW9ZBK8</accession>
<dbReference type="PANTHER" id="PTHR32305:SF15">
    <property type="entry name" value="PROTEIN RHSA-RELATED"/>
    <property type="match status" value="1"/>
</dbReference>
<feature type="compositionally biased region" description="Low complexity" evidence="1">
    <location>
        <begin position="384"/>
        <end position="405"/>
    </location>
</feature>
<reference evidence="3" key="1">
    <citation type="submission" date="2020-01" db="EMBL/GenBank/DDBJ databases">
        <title>Sphingomonas sp. strain CSW-10.</title>
        <authorList>
            <person name="Chen W.-M."/>
        </authorList>
    </citation>
    <scope>NUCLEOTIDE SEQUENCE [LARGE SCALE GENOMIC DNA]</scope>
    <source>
        <strain evidence="3">NST-5</strain>
    </source>
</reference>
<dbReference type="RefSeq" id="WP_235935465.1">
    <property type="nucleotide sequence ID" value="NZ_JAABLM010000017.1"/>
</dbReference>
<dbReference type="Gene3D" id="2.180.10.10">
    <property type="entry name" value="RHS repeat-associated core"/>
    <property type="match status" value="1"/>
</dbReference>
<sequence>MMIDDLQYGYSNSKPNQLEIVDDNASPEGFKPGPNTENRYHYDDNGNMISDQNKDITNISYNHLNLPIAITFGNGNTIKYLYDAAGTKVRKQVGANGEETTTDYITGYQYVDETLQFFPTTEGYVKVIPSRTGFRYPYVFNYLDHLGNVRISYGADGLMQTATIMEENHYYPFGLKHKNYNVEKYKHELDNEFLILNPTVSTGYNYKFQGQERQDELGLNWDSFKWRNYDYAIGRFMNIDPLAEDYSYQSPYAFAENKVIDHYELEGLEGVPVNPINKFGSYIKNKFDMAVYETNRAVSSAVNRVSNAISSLEIEQKDGYNLSGNKRGVAGSTGFFNEAKGAMASGTLDGETLSTLSDLYGPDFSGVPEGAQFLVDIYQTFFEGGDSSSSSSSGNKKSSPNPKESIGTTSEKSDIIEVKIPKSTFYISPNLKSANHHFKDTTVKKIDSAKVVNDAKSKQNEDVKKFNKKNGTNF</sequence>
<dbReference type="InterPro" id="IPR022385">
    <property type="entry name" value="Rhs_assc_core"/>
</dbReference>
<dbReference type="InterPro" id="IPR050708">
    <property type="entry name" value="T6SS_VgrG/RHS"/>
</dbReference>
<dbReference type="NCBIfam" id="TIGR03696">
    <property type="entry name" value="Rhs_assc_core"/>
    <property type="match status" value="1"/>
</dbReference>
<evidence type="ECO:0000256" key="1">
    <source>
        <dbReference type="SAM" id="MobiDB-lite"/>
    </source>
</evidence>
<feature type="region of interest" description="Disordered" evidence="1">
    <location>
        <begin position="384"/>
        <end position="412"/>
    </location>
</feature>
<protein>
    <recommendedName>
        <fullName evidence="4">RHS repeat-associated core domain-containing protein</fullName>
    </recommendedName>
</protein>
<name>A0ABW9ZBK8_9FLAO</name>
<keyword evidence="3" id="KW-1185">Reference proteome</keyword>
<comment type="caution">
    <text evidence="2">The sequence shown here is derived from an EMBL/GenBank/DDBJ whole genome shotgun (WGS) entry which is preliminary data.</text>
</comment>
<evidence type="ECO:0008006" key="4">
    <source>
        <dbReference type="Google" id="ProtNLM"/>
    </source>
</evidence>
<proteinExistence type="predicted"/>
<dbReference type="EMBL" id="JAABLM010000017">
    <property type="protein sequence ID" value="NBL65917.1"/>
    <property type="molecule type" value="Genomic_DNA"/>
</dbReference>